<organism evidence="3 4">
    <name type="scientific">Tahibacter harae</name>
    <dbReference type="NCBI Taxonomy" id="2963937"/>
    <lineage>
        <taxon>Bacteria</taxon>
        <taxon>Pseudomonadati</taxon>
        <taxon>Pseudomonadota</taxon>
        <taxon>Gammaproteobacteria</taxon>
        <taxon>Lysobacterales</taxon>
        <taxon>Rhodanobacteraceae</taxon>
        <taxon>Tahibacter</taxon>
    </lineage>
</organism>
<dbReference type="Proteomes" id="UP001165498">
    <property type="component" value="Unassembled WGS sequence"/>
</dbReference>
<keyword evidence="2" id="KW-0732">Signal</keyword>
<protein>
    <submittedName>
        <fullName evidence="3">Uncharacterized protein</fullName>
    </submittedName>
</protein>
<evidence type="ECO:0000256" key="2">
    <source>
        <dbReference type="SAM" id="SignalP"/>
    </source>
</evidence>
<feature type="non-terminal residue" evidence="3">
    <location>
        <position position="60"/>
    </location>
</feature>
<feature type="region of interest" description="Disordered" evidence="1">
    <location>
        <begin position="30"/>
        <end position="60"/>
    </location>
</feature>
<proteinExistence type="predicted"/>
<feature type="signal peptide" evidence="2">
    <location>
        <begin position="1"/>
        <end position="29"/>
    </location>
</feature>
<reference evidence="3" key="1">
    <citation type="submission" date="2022-07" db="EMBL/GenBank/DDBJ databases">
        <title>Tahibacter sp., a new gammaproteobacterium isolated from the silt sample collected at pig farm.</title>
        <authorList>
            <person name="Chen H."/>
        </authorList>
    </citation>
    <scope>NUCLEOTIDE SEQUENCE</scope>
    <source>
        <strain evidence="3">P2K</strain>
    </source>
</reference>
<comment type="caution">
    <text evidence="3">The sequence shown here is derived from an EMBL/GenBank/DDBJ whole genome shotgun (WGS) entry which is preliminary data.</text>
</comment>
<accession>A0ABT1QX43</accession>
<name>A0ABT1QX43_9GAMM</name>
<feature type="chain" id="PRO_5046663105" evidence="2">
    <location>
        <begin position="30"/>
        <end position="60"/>
    </location>
</feature>
<gene>
    <name evidence="3" type="ORF">NM961_19190</name>
</gene>
<feature type="compositionally biased region" description="Low complexity" evidence="1">
    <location>
        <begin position="39"/>
        <end position="60"/>
    </location>
</feature>
<evidence type="ECO:0000256" key="1">
    <source>
        <dbReference type="SAM" id="MobiDB-lite"/>
    </source>
</evidence>
<keyword evidence="4" id="KW-1185">Reference proteome</keyword>
<sequence>MGSRGNTAAKHSWRRLVLLAALLSGASWAQESAAPAPPAGQAAPADAPAAAPAAAPAKAA</sequence>
<evidence type="ECO:0000313" key="4">
    <source>
        <dbReference type="Proteomes" id="UP001165498"/>
    </source>
</evidence>
<dbReference type="RefSeq" id="WP_255916032.1">
    <property type="nucleotide sequence ID" value="NZ_JANFQO010000022.1"/>
</dbReference>
<evidence type="ECO:0000313" key="3">
    <source>
        <dbReference type="EMBL" id="MCQ4166843.1"/>
    </source>
</evidence>
<dbReference type="EMBL" id="JANFQO010000022">
    <property type="protein sequence ID" value="MCQ4166843.1"/>
    <property type="molecule type" value="Genomic_DNA"/>
</dbReference>